<accession>K0RBF2</accession>
<organism evidence="1 2">
    <name type="scientific">Thalassiosira oceanica</name>
    <name type="common">Marine diatom</name>
    <dbReference type="NCBI Taxonomy" id="159749"/>
    <lineage>
        <taxon>Eukaryota</taxon>
        <taxon>Sar</taxon>
        <taxon>Stramenopiles</taxon>
        <taxon>Ochrophyta</taxon>
        <taxon>Bacillariophyta</taxon>
        <taxon>Coscinodiscophyceae</taxon>
        <taxon>Thalassiosirophycidae</taxon>
        <taxon>Thalassiosirales</taxon>
        <taxon>Thalassiosiraceae</taxon>
        <taxon>Thalassiosira</taxon>
    </lineage>
</organism>
<dbReference type="Proteomes" id="UP000266841">
    <property type="component" value="Unassembled WGS sequence"/>
</dbReference>
<sequence>EKRFASQQDEGGQRAEKLAASELLRKFAMKIEAFLLQGYD</sequence>
<feature type="non-terminal residue" evidence="1">
    <location>
        <position position="1"/>
    </location>
</feature>
<gene>
    <name evidence="1" type="ORF">THAOC_34909</name>
</gene>
<keyword evidence="2" id="KW-1185">Reference proteome</keyword>
<protein>
    <submittedName>
        <fullName evidence="1">Uncharacterized protein</fullName>
    </submittedName>
</protein>
<proteinExistence type="predicted"/>
<evidence type="ECO:0000313" key="2">
    <source>
        <dbReference type="Proteomes" id="UP000266841"/>
    </source>
</evidence>
<dbReference type="AlphaFoldDB" id="K0RBF2"/>
<name>K0RBF2_THAOC</name>
<evidence type="ECO:0000313" key="1">
    <source>
        <dbReference type="EMBL" id="EJK46421.1"/>
    </source>
</evidence>
<reference evidence="1 2" key="1">
    <citation type="journal article" date="2012" name="Genome Biol.">
        <title>Genome and low-iron response of an oceanic diatom adapted to chronic iron limitation.</title>
        <authorList>
            <person name="Lommer M."/>
            <person name="Specht M."/>
            <person name="Roy A.S."/>
            <person name="Kraemer L."/>
            <person name="Andreson R."/>
            <person name="Gutowska M.A."/>
            <person name="Wolf J."/>
            <person name="Bergner S.V."/>
            <person name="Schilhabel M.B."/>
            <person name="Klostermeier U.C."/>
            <person name="Beiko R.G."/>
            <person name="Rosenstiel P."/>
            <person name="Hippler M."/>
            <person name="Laroche J."/>
        </authorList>
    </citation>
    <scope>NUCLEOTIDE SEQUENCE [LARGE SCALE GENOMIC DNA]</scope>
    <source>
        <strain evidence="1 2">CCMP1005</strain>
    </source>
</reference>
<dbReference type="EMBL" id="AGNL01047772">
    <property type="protein sequence ID" value="EJK46421.1"/>
    <property type="molecule type" value="Genomic_DNA"/>
</dbReference>
<comment type="caution">
    <text evidence="1">The sequence shown here is derived from an EMBL/GenBank/DDBJ whole genome shotgun (WGS) entry which is preliminary data.</text>
</comment>